<comment type="subcellular location">
    <subcellularLocation>
        <location evidence="1">Secreted</location>
    </subcellularLocation>
</comment>
<keyword evidence="3" id="KW-0964">Secreted</keyword>
<evidence type="ECO:0000256" key="1">
    <source>
        <dbReference type="ARBA" id="ARBA00004613"/>
    </source>
</evidence>
<dbReference type="InterPro" id="IPR010829">
    <property type="entry name" value="Cerato-platanin"/>
</dbReference>
<proteinExistence type="inferred from homology"/>
<dbReference type="InterPro" id="IPR036908">
    <property type="entry name" value="RlpA-like_sf"/>
</dbReference>
<protein>
    <submittedName>
        <fullName evidence="5">Uncharacterized protein</fullName>
    </submittedName>
</protein>
<evidence type="ECO:0000256" key="4">
    <source>
        <dbReference type="SAM" id="SignalP"/>
    </source>
</evidence>
<reference evidence="5" key="1">
    <citation type="submission" date="2022-11" db="EMBL/GenBank/DDBJ databases">
        <title>Genome Sequence of Cubamyces cubensis.</title>
        <authorList>
            <person name="Buettner E."/>
        </authorList>
    </citation>
    <scope>NUCLEOTIDE SEQUENCE</scope>
    <source>
        <strain evidence="5">MPL-01</strain>
    </source>
</reference>
<evidence type="ECO:0000256" key="2">
    <source>
        <dbReference type="ARBA" id="ARBA00010421"/>
    </source>
</evidence>
<gene>
    <name evidence="5" type="ORF">ONZ51_g184</name>
</gene>
<name>A0AAD7U3R4_9APHY</name>
<keyword evidence="4" id="KW-0732">Signal</keyword>
<dbReference type="Gene3D" id="2.40.40.10">
    <property type="entry name" value="RlpA-like domain"/>
    <property type="match status" value="1"/>
</dbReference>
<comment type="similarity">
    <text evidence="2">Belongs to the cerato-platanin family.</text>
</comment>
<evidence type="ECO:0000256" key="3">
    <source>
        <dbReference type="ARBA" id="ARBA00022525"/>
    </source>
</evidence>
<sequence length="138" mass="14822">MRFFTILPAFALAAATFVAANPVASITPPTYYIGPVTWDSTYDNPEGDMNTVACSNGDNGLNPPYAQFGDLPGFPYIGGSSCWKLTYKGTSIYVTLVDSYYQGFNIAKQAMDVLTDNNSDDGPVQIVATQAPKAYCGF</sequence>
<feature type="signal peptide" evidence="4">
    <location>
        <begin position="1"/>
        <end position="20"/>
    </location>
</feature>
<dbReference type="CDD" id="cd22778">
    <property type="entry name" value="DPBB_CEPL-like"/>
    <property type="match status" value="1"/>
</dbReference>
<evidence type="ECO:0000313" key="5">
    <source>
        <dbReference type="EMBL" id="KAJ8502047.1"/>
    </source>
</evidence>
<dbReference type="GO" id="GO:0005576">
    <property type="term" value="C:extracellular region"/>
    <property type="evidence" value="ECO:0007669"/>
    <property type="project" value="UniProtKB-SubCell"/>
</dbReference>
<accession>A0AAD7U3R4</accession>
<evidence type="ECO:0000313" key="6">
    <source>
        <dbReference type="Proteomes" id="UP001215151"/>
    </source>
</evidence>
<organism evidence="5 6">
    <name type="scientific">Trametes cubensis</name>
    <dbReference type="NCBI Taxonomy" id="1111947"/>
    <lineage>
        <taxon>Eukaryota</taxon>
        <taxon>Fungi</taxon>
        <taxon>Dikarya</taxon>
        <taxon>Basidiomycota</taxon>
        <taxon>Agaricomycotina</taxon>
        <taxon>Agaricomycetes</taxon>
        <taxon>Polyporales</taxon>
        <taxon>Polyporaceae</taxon>
        <taxon>Trametes</taxon>
    </lineage>
</organism>
<dbReference type="EMBL" id="JAPEVG010000002">
    <property type="protein sequence ID" value="KAJ8502047.1"/>
    <property type="molecule type" value="Genomic_DNA"/>
</dbReference>
<comment type="caution">
    <text evidence="5">The sequence shown here is derived from an EMBL/GenBank/DDBJ whole genome shotgun (WGS) entry which is preliminary data.</text>
</comment>
<dbReference type="Pfam" id="PF07249">
    <property type="entry name" value="Cerato-platanin"/>
    <property type="match status" value="1"/>
</dbReference>
<dbReference type="AlphaFoldDB" id="A0AAD7U3R4"/>
<dbReference type="Proteomes" id="UP001215151">
    <property type="component" value="Unassembled WGS sequence"/>
</dbReference>
<keyword evidence="6" id="KW-1185">Reference proteome</keyword>
<feature type="chain" id="PRO_5042254220" evidence="4">
    <location>
        <begin position="21"/>
        <end position="138"/>
    </location>
</feature>